<comment type="subcellular location">
    <subcellularLocation>
        <location evidence="1">Nucleus</location>
    </subcellularLocation>
</comment>
<evidence type="ECO:0000313" key="8">
    <source>
        <dbReference type="Proteomes" id="UP000585474"/>
    </source>
</evidence>
<keyword evidence="4" id="KW-0804">Transcription</keyword>
<keyword evidence="8" id="KW-1185">Reference proteome</keyword>
<dbReference type="Gene3D" id="3.40.1810.10">
    <property type="entry name" value="Transcription factor, MADS-box"/>
    <property type="match status" value="1"/>
</dbReference>
<evidence type="ECO:0000256" key="1">
    <source>
        <dbReference type="ARBA" id="ARBA00004123"/>
    </source>
</evidence>
<dbReference type="InterPro" id="IPR036879">
    <property type="entry name" value="TF_MADSbox_sf"/>
</dbReference>
<dbReference type="InterPro" id="IPR002100">
    <property type="entry name" value="TF_MADSbox"/>
</dbReference>
<sequence length="425" mass="47236">MGRKVDMKKIEDITKCQVTFSKRRSSLMKKAHEISVCCDVDVAFVTFSPSGRVIKFSSQKRIEDVIDRYINLTVDRRYKYTMIPTEKQEKLYQLDHIKGDTSKLQYLDKHAKVRESIFQGLVDKAKRAPAGASAHHKYDFPATIQSGISFAVRESQVPPPMQGRGIGQNIGNFINMAIKWSIASSVHGSFFTTSASPAAAITACGKELSLDGLGLQQAGQIGLEQCQHKNDQKIIRAESKWLNPTPSPTLLRHNITGGNIARVSVNEDPLYSPAMAVEKVDPPRKAPEAALLDSLIPLEQDILEDKTIWTHGIQEIGLWEWDDLVMQARLPLRRSSVETPLNTSTDRVKAIITPELMLFNKLGGVTTPEFGIGFDDRLPGRPEERGWISRLLTDTVVGAYEHALSHNLSRDNTAGTSRYAPSCAI</sequence>
<evidence type="ECO:0000256" key="2">
    <source>
        <dbReference type="ARBA" id="ARBA00023015"/>
    </source>
</evidence>
<evidence type="ECO:0000256" key="5">
    <source>
        <dbReference type="ARBA" id="ARBA00023242"/>
    </source>
</evidence>
<dbReference type="PANTHER" id="PTHR11945">
    <property type="entry name" value="MADS BOX PROTEIN"/>
    <property type="match status" value="1"/>
</dbReference>
<comment type="caution">
    <text evidence="7">The sequence shown here is derived from an EMBL/GenBank/DDBJ whole genome shotgun (WGS) entry which is preliminary data.</text>
</comment>
<feature type="domain" description="MADS-box" evidence="6">
    <location>
        <begin position="1"/>
        <end position="60"/>
    </location>
</feature>
<dbReference type="SUPFAM" id="SSF55455">
    <property type="entry name" value="SRF-like"/>
    <property type="match status" value="1"/>
</dbReference>
<proteinExistence type="predicted"/>
<dbReference type="Proteomes" id="UP000585474">
    <property type="component" value="Unassembled WGS sequence"/>
</dbReference>
<dbReference type="GO" id="GO:0000981">
    <property type="term" value="F:DNA-binding transcription factor activity, RNA polymerase II-specific"/>
    <property type="evidence" value="ECO:0007669"/>
    <property type="project" value="TreeGrafter"/>
</dbReference>
<keyword evidence="5" id="KW-0539">Nucleus</keyword>
<accession>A0A7J0H659</accession>
<evidence type="ECO:0000313" key="7">
    <source>
        <dbReference type="EMBL" id="GFZ18583.1"/>
    </source>
</evidence>
<dbReference type="PANTHER" id="PTHR11945:SF408">
    <property type="entry name" value="AGAMOUS-LIKE MADS-BOX PROTEIN AGL8 HOMOLOG"/>
    <property type="match status" value="1"/>
</dbReference>
<evidence type="ECO:0000256" key="4">
    <source>
        <dbReference type="ARBA" id="ARBA00023163"/>
    </source>
</evidence>
<name>A0A7J0H659_9ERIC</name>
<dbReference type="EMBL" id="BJWL01000027">
    <property type="protein sequence ID" value="GFZ18583.1"/>
    <property type="molecule type" value="Genomic_DNA"/>
</dbReference>
<keyword evidence="3" id="KW-0238">DNA-binding</keyword>
<keyword evidence="2" id="KW-0805">Transcription regulation</keyword>
<organism evidence="7 8">
    <name type="scientific">Actinidia rufa</name>
    <dbReference type="NCBI Taxonomy" id="165716"/>
    <lineage>
        <taxon>Eukaryota</taxon>
        <taxon>Viridiplantae</taxon>
        <taxon>Streptophyta</taxon>
        <taxon>Embryophyta</taxon>
        <taxon>Tracheophyta</taxon>
        <taxon>Spermatophyta</taxon>
        <taxon>Magnoliopsida</taxon>
        <taxon>eudicotyledons</taxon>
        <taxon>Gunneridae</taxon>
        <taxon>Pentapetalae</taxon>
        <taxon>asterids</taxon>
        <taxon>Ericales</taxon>
        <taxon>Actinidiaceae</taxon>
        <taxon>Actinidia</taxon>
    </lineage>
</organism>
<dbReference type="GO" id="GO:0005634">
    <property type="term" value="C:nucleus"/>
    <property type="evidence" value="ECO:0007669"/>
    <property type="project" value="UniProtKB-SubCell"/>
</dbReference>
<evidence type="ECO:0000259" key="6">
    <source>
        <dbReference type="PROSITE" id="PS50066"/>
    </source>
</evidence>
<dbReference type="GO" id="GO:0046983">
    <property type="term" value="F:protein dimerization activity"/>
    <property type="evidence" value="ECO:0007669"/>
    <property type="project" value="InterPro"/>
</dbReference>
<dbReference type="Pfam" id="PF00319">
    <property type="entry name" value="SRF-TF"/>
    <property type="match status" value="1"/>
</dbReference>
<gene>
    <name evidence="7" type="ORF">Acr_27g0003220</name>
</gene>
<dbReference type="GO" id="GO:0000978">
    <property type="term" value="F:RNA polymerase II cis-regulatory region sequence-specific DNA binding"/>
    <property type="evidence" value="ECO:0007669"/>
    <property type="project" value="TreeGrafter"/>
</dbReference>
<dbReference type="PRINTS" id="PR00404">
    <property type="entry name" value="MADSDOMAIN"/>
</dbReference>
<dbReference type="AlphaFoldDB" id="A0A7J0H659"/>
<protein>
    <submittedName>
        <fullName evidence="7">K-box region and MADS-box transcription factor family protein</fullName>
    </submittedName>
</protein>
<evidence type="ECO:0000256" key="3">
    <source>
        <dbReference type="ARBA" id="ARBA00023125"/>
    </source>
</evidence>
<reference evidence="7 8" key="1">
    <citation type="submission" date="2019-07" db="EMBL/GenBank/DDBJ databases">
        <title>De Novo Assembly of kiwifruit Actinidia rufa.</title>
        <authorList>
            <person name="Sugita-Konishi S."/>
            <person name="Sato K."/>
            <person name="Mori E."/>
            <person name="Abe Y."/>
            <person name="Kisaki G."/>
            <person name="Hamano K."/>
            <person name="Suezawa K."/>
            <person name="Otani M."/>
            <person name="Fukuda T."/>
            <person name="Manabe T."/>
            <person name="Gomi K."/>
            <person name="Tabuchi M."/>
            <person name="Akimitsu K."/>
            <person name="Kataoka I."/>
        </authorList>
    </citation>
    <scope>NUCLEOTIDE SEQUENCE [LARGE SCALE GENOMIC DNA]</scope>
    <source>
        <strain evidence="8">cv. Fuchu</strain>
    </source>
</reference>
<dbReference type="SMART" id="SM00432">
    <property type="entry name" value="MADS"/>
    <property type="match status" value="1"/>
</dbReference>
<dbReference type="OrthoDB" id="903157at2759"/>
<dbReference type="PROSITE" id="PS50066">
    <property type="entry name" value="MADS_BOX_2"/>
    <property type="match status" value="1"/>
</dbReference>